<dbReference type="CDD" id="cd08490">
    <property type="entry name" value="PBP2_NikA_DppA_OppA_like_3"/>
    <property type="match status" value="1"/>
</dbReference>
<dbReference type="Proteomes" id="UP000886800">
    <property type="component" value="Unassembled WGS sequence"/>
</dbReference>
<protein>
    <submittedName>
        <fullName evidence="3">ABC transporter substrate-binding protein</fullName>
    </submittedName>
</protein>
<dbReference type="Gene3D" id="3.10.105.10">
    <property type="entry name" value="Dipeptide-binding Protein, Domain 3"/>
    <property type="match status" value="1"/>
</dbReference>
<dbReference type="PANTHER" id="PTHR30290">
    <property type="entry name" value="PERIPLASMIC BINDING COMPONENT OF ABC TRANSPORTER"/>
    <property type="match status" value="1"/>
</dbReference>
<organism evidence="3 4">
    <name type="scientific">Candidatus Anaerotruncus excrementipullorum</name>
    <dbReference type="NCBI Taxonomy" id="2838465"/>
    <lineage>
        <taxon>Bacteria</taxon>
        <taxon>Bacillati</taxon>
        <taxon>Bacillota</taxon>
        <taxon>Clostridia</taxon>
        <taxon>Eubacteriales</taxon>
        <taxon>Oscillospiraceae</taxon>
        <taxon>Anaerotruncus</taxon>
    </lineage>
</organism>
<dbReference type="InterPro" id="IPR030678">
    <property type="entry name" value="Peptide/Ni-bd"/>
</dbReference>
<feature type="chain" id="PRO_5038801749" evidence="1">
    <location>
        <begin position="28"/>
        <end position="517"/>
    </location>
</feature>
<reference evidence="3" key="2">
    <citation type="submission" date="2021-04" db="EMBL/GenBank/DDBJ databases">
        <authorList>
            <person name="Gilroy R."/>
        </authorList>
    </citation>
    <scope>NUCLEOTIDE SEQUENCE</scope>
    <source>
        <strain evidence="3">CHK188-5543</strain>
    </source>
</reference>
<dbReference type="GO" id="GO:0043190">
    <property type="term" value="C:ATP-binding cassette (ABC) transporter complex"/>
    <property type="evidence" value="ECO:0007669"/>
    <property type="project" value="InterPro"/>
</dbReference>
<feature type="domain" description="Solute-binding protein family 5" evidence="2">
    <location>
        <begin position="81"/>
        <end position="428"/>
    </location>
</feature>
<evidence type="ECO:0000313" key="3">
    <source>
        <dbReference type="EMBL" id="HIX66170.1"/>
    </source>
</evidence>
<dbReference type="EMBL" id="DXES01000171">
    <property type="protein sequence ID" value="HIX66170.1"/>
    <property type="molecule type" value="Genomic_DNA"/>
</dbReference>
<dbReference type="InterPro" id="IPR039424">
    <property type="entry name" value="SBP_5"/>
</dbReference>
<keyword evidence="1" id="KW-0732">Signal</keyword>
<proteinExistence type="predicted"/>
<evidence type="ECO:0000313" key="4">
    <source>
        <dbReference type="Proteomes" id="UP000886800"/>
    </source>
</evidence>
<reference evidence="3" key="1">
    <citation type="journal article" date="2021" name="PeerJ">
        <title>Extensive microbial diversity within the chicken gut microbiome revealed by metagenomics and culture.</title>
        <authorList>
            <person name="Gilroy R."/>
            <person name="Ravi A."/>
            <person name="Getino M."/>
            <person name="Pursley I."/>
            <person name="Horton D.L."/>
            <person name="Alikhan N.F."/>
            <person name="Baker D."/>
            <person name="Gharbi K."/>
            <person name="Hall N."/>
            <person name="Watson M."/>
            <person name="Adriaenssens E.M."/>
            <person name="Foster-Nyarko E."/>
            <person name="Jarju S."/>
            <person name="Secka A."/>
            <person name="Antonio M."/>
            <person name="Oren A."/>
            <person name="Chaudhuri R.R."/>
            <person name="La Ragione R."/>
            <person name="Hildebrand F."/>
            <person name="Pallen M.J."/>
        </authorList>
    </citation>
    <scope>NUCLEOTIDE SEQUENCE</scope>
    <source>
        <strain evidence="3">CHK188-5543</strain>
    </source>
</reference>
<dbReference type="InterPro" id="IPR000914">
    <property type="entry name" value="SBP_5_dom"/>
</dbReference>
<dbReference type="AlphaFoldDB" id="A0A9D1WUA1"/>
<dbReference type="SUPFAM" id="SSF53850">
    <property type="entry name" value="Periplasmic binding protein-like II"/>
    <property type="match status" value="1"/>
</dbReference>
<name>A0A9D1WUA1_9FIRM</name>
<dbReference type="GO" id="GO:0042597">
    <property type="term" value="C:periplasmic space"/>
    <property type="evidence" value="ECO:0007669"/>
    <property type="project" value="UniProtKB-ARBA"/>
</dbReference>
<comment type="caution">
    <text evidence="3">The sequence shown here is derived from an EMBL/GenBank/DDBJ whole genome shotgun (WGS) entry which is preliminary data.</text>
</comment>
<evidence type="ECO:0000259" key="2">
    <source>
        <dbReference type="Pfam" id="PF00496"/>
    </source>
</evidence>
<dbReference type="GO" id="GO:1904680">
    <property type="term" value="F:peptide transmembrane transporter activity"/>
    <property type="evidence" value="ECO:0007669"/>
    <property type="project" value="TreeGrafter"/>
</dbReference>
<dbReference type="PANTHER" id="PTHR30290:SF81">
    <property type="entry name" value="OLIGOPEPTIDE-BINDING PROTEIN OPPA"/>
    <property type="match status" value="1"/>
</dbReference>
<feature type="signal peptide" evidence="1">
    <location>
        <begin position="1"/>
        <end position="27"/>
    </location>
</feature>
<dbReference type="PIRSF" id="PIRSF002741">
    <property type="entry name" value="MppA"/>
    <property type="match status" value="1"/>
</dbReference>
<evidence type="ECO:0000256" key="1">
    <source>
        <dbReference type="SAM" id="SignalP"/>
    </source>
</evidence>
<dbReference type="PROSITE" id="PS51257">
    <property type="entry name" value="PROKAR_LIPOPROTEIN"/>
    <property type="match status" value="1"/>
</dbReference>
<dbReference type="GO" id="GO:0015833">
    <property type="term" value="P:peptide transport"/>
    <property type="evidence" value="ECO:0007669"/>
    <property type="project" value="TreeGrafter"/>
</dbReference>
<dbReference type="Pfam" id="PF00496">
    <property type="entry name" value="SBP_bac_5"/>
    <property type="match status" value="1"/>
</dbReference>
<gene>
    <name evidence="3" type="ORF">H9736_07975</name>
</gene>
<accession>A0A9D1WUA1</accession>
<sequence length="517" mass="54963">MGPIKRICALALALIALGGCGQSGQQAADTPAGETAFVLGDISFSSEHEEYGVDPHVGYSGWACIRYGVGETLFRYTDGMEPEPWLASSYRLVDSCTWEITLREGITFSSGRALDGQAVKECLEHLLQVHDRARGDLKIASIAAQGQTVTITTTQPHAALLSYLGDPYCCIVDLQAAPGEGLAVGTGPYIARAVEQDRQLELERNPHYWDGQPGYDRVTVLSVPDGDTLAMALQAGEVDAAYGIPYASYPLFQNENYVISSTPTSRAFFATLNLRSPLLQDPALRQAIALGIDKERFVEELLGGNGYPAAGPFPAGFTAGGPAPQAPAYDPQAAQALLEQAGWVDADGDGVREKDGQRLTLRWLTYTSRAELPLLAQAAQASLGQLGFEVVIDTTSNTQGVLSDPSAWEIYGSAMVTAPTGDPAYFFAAHCLDSSPANSGGYHSDRLEHLAAQLAAAFDPQERAALAGQMQQLLLEDGAFVFCSHLQMSLIAQADVAGLAAHPSDFYEITAALAPVS</sequence>
<dbReference type="Gene3D" id="3.40.190.10">
    <property type="entry name" value="Periplasmic binding protein-like II"/>
    <property type="match status" value="1"/>
</dbReference>